<feature type="region of interest" description="Disordered" evidence="2">
    <location>
        <begin position="1"/>
        <end position="65"/>
    </location>
</feature>
<feature type="compositionally biased region" description="Pro residues" evidence="2">
    <location>
        <begin position="583"/>
        <end position="595"/>
    </location>
</feature>
<gene>
    <name evidence="3" type="ORF">FCC1311_013162</name>
</gene>
<feature type="compositionally biased region" description="Low complexity" evidence="2">
    <location>
        <begin position="40"/>
        <end position="56"/>
    </location>
</feature>
<dbReference type="InParanoid" id="A0A2R5G464"/>
<organism evidence="3 4">
    <name type="scientific">Hondaea fermentalgiana</name>
    <dbReference type="NCBI Taxonomy" id="2315210"/>
    <lineage>
        <taxon>Eukaryota</taxon>
        <taxon>Sar</taxon>
        <taxon>Stramenopiles</taxon>
        <taxon>Bigyra</taxon>
        <taxon>Labyrinthulomycetes</taxon>
        <taxon>Thraustochytrida</taxon>
        <taxon>Thraustochytriidae</taxon>
        <taxon>Hondaea</taxon>
    </lineage>
</organism>
<feature type="compositionally biased region" description="Basic and acidic residues" evidence="2">
    <location>
        <begin position="1"/>
        <end position="12"/>
    </location>
</feature>
<reference evidence="3 4" key="1">
    <citation type="submission" date="2017-12" db="EMBL/GenBank/DDBJ databases">
        <title>Sequencing, de novo assembly and annotation of complete genome of a new Thraustochytrid species, strain FCC1311.</title>
        <authorList>
            <person name="Sedici K."/>
            <person name="Godart F."/>
            <person name="Aiese Cigliano R."/>
            <person name="Sanseverino W."/>
            <person name="Barakat M."/>
            <person name="Ortet P."/>
            <person name="Marechal E."/>
            <person name="Cagnac O."/>
            <person name="Amato A."/>
        </authorList>
    </citation>
    <scope>NUCLEOTIDE SEQUENCE [LARGE SCALE GENOMIC DNA]</scope>
</reference>
<feature type="region of interest" description="Disordered" evidence="2">
    <location>
        <begin position="447"/>
        <end position="493"/>
    </location>
</feature>
<dbReference type="CDD" id="cd14686">
    <property type="entry name" value="bZIP"/>
    <property type="match status" value="1"/>
</dbReference>
<dbReference type="EMBL" id="BEYU01000011">
    <property type="protein sequence ID" value="GBG25099.1"/>
    <property type="molecule type" value="Genomic_DNA"/>
</dbReference>
<feature type="compositionally biased region" description="Low complexity" evidence="2">
    <location>
        <begin position="447"/>
        <end position="462"/>
    </location>
</feature>
<sequence length="595" mass="64336">MARNGPPHERVGAARAGPQAQAQAQAQLPPRQMHKLTVIAGARATDSSGSSTSAESPNEGGVSSGDMYETIAMDDGFFGGPSKENPAREAYGLENAVRRKEVYTVQENSGDVGAAKMNKSTSMAGPKSSGSERVAGVARMGSGSGSASPGESLDHRNERNAEHCRKFREKRKRTMQELRERNESLLVDQEEFARRIAELRAEVDVLRHAGGAAVDLSLENQLLRMEVERHRVFVQSVLRAGLKDRPAEVSVEESYRNLRTGVDSTAGMMHGLLYTSVVESDPSWKEGTPIVLANGNELRLRYQYVPAGSGPDTARRLNLRIDAPLIQAPSRFVYEAIKHPYMNKDHMNHARHGVVDDVLPPEVAELADSLKDPMRMYKYRESETEAEMVLVTSARQRVLFASALRPEDRAEISEGDEGPDEATLIVQCSTPSSQLQHVDLARTASSISSSSSNGVGVGVDVDVYGDDEEEDDNGNGNGAETENAEAAIRSSRESTPRYVEAPLLLGCALVPLGAYRTHLVLVESYPLKDDAFAAFRHFIFPQVDVDTHTINKAYADDIAQVGNRFQRDVRGGPPGGSSSASGPPGPPGPPAPSPS</sequence>
<feature type="compositionally biased region" description="Acidic residues" evidence="2">
    <location>
        <begin position="463"/>
        <end position="473"/>
    </location>
</feature>
<feature type="compositionally biased region" description="Low complexity" evidence="2">
    <location>
        <begin position="13"/>
        <end position="31"/>
    </location>
</feature>
<feature type="compositionally biased region" description="Low complexity" evidence="2">
    <location>
        <begin position="478"/>
        <end position="487"/>
    </location>
</feature>
<name>A0A2R5G464_9STRA</name>
<feature type="coiled-coil region" evidence="1">
    <location>
        <begin position="168"/>
        <end position="209"/>
    </location>
</feature>
<accession>A0A2R5G464</accession>
<dbReference type="Proteomes" id="UP000241890">
    <property type="component" value="Unassembled WGS sequence"/>
</dbReference>
<feature type="region of interest" description="Disordered" evidence="2">
    <location>
        <begin position="138"/>
        <end position="163"/>
    </location>
</feature>
<protein>
    <recommendedName>
        <fullName evidence="5">BZIP domain-containing protein</fullName>
    </recommendedName>
</protein>
<evidence type="ECO:0000256" key="2">
    <source>
        <dbReference type="SAM" id="MobiDB-lite"/>
    </source>
</evidence>
<evidence type="ECO:0000313" key="4">
    <source>
        <dbReference type="Proteomes" id="UP000241890"/>
    </source>
</evidence>
<dbReference type="AlphaFoldDB" id="A0A2R5G464"/>
<evidence type="ECO:0000256" key="1">
    <source>
        <dbReference type="SAM" id="Coils"/>
    </source>
</evidence>
<proteinExistence type="predicted"/>
<feature type="compositionally biased region" description="Basic and acidic residues" evidence="2">
    <location>
        <begin position="152"/>
        <end position="163"/>
    </location>
</feature>
<keyword evidence="4" id="KW-1185">Reference proteome</keyword>
<evidence type="ECO:0000313" key="3">
    <source>
        <dbReference type="EMBL" id="GBG25099.1"/>
    </source>
</evidence>
<feature type="region of interest" description="Disordered" evidence="2">
    <location>
        <begin position="564"/>
        <end position="595"/>
    </location>
</feature>
<comment type="caution">
    <text evidence="3">The sequence shown here is derived from an EMBL/GenBank/DDBJ whole genome shotgun (WGS) entry which is preliminary data.</text>
</comment>
<feature type="compositionally biased region" description="Low complexity" evidence="2">
    <location>
        <begin position="138"/>
        <end position="151"/>
    </location>
</feature>
<evidence type="ECO:0008006" key="5">
    <source>
        <dbReference type="Google" id="ProtNLM"/>
    </source>
</evidence>
<keyword evidence="1" id="KW-0175">Coiled coil</keyword>